<dbReference type="PANTHER" id="PTHR34220:SF7">
    <property type="entry name" value="SENSOR HISTIDINE KINASE YPDA"/>
    <property type="match status" value="1"/>
</dbReference>
<evidence type="ECO:0000256" key="4">
    <source>
        <dbReference type="ARBA" id="ARBA00022679"/>
    </source>
</evidence>
<dbReference type="Pfam" id="PF06580">
    <property type="entry name" value="His_kinase"/>
    <property type="match status" value="1"/>
</dbReference>
<evidence type="ECO:0000256" key="3">
    <source>
        <dbReference type="ARBA" id="ARBA00022553"/>
    </source>
</evidence>
<evidence type="ECO:0000256" key="2">
    <source>
        <dbReference type="ARBA" id="ARBA00022475"/>
    </source>
</evidence>
<dbReference type="GO" id="GO:0000155">
    <property type="term" value="F:phosphorelay sensor kinase activity"/>
    <property type="evidence" value="ECO:0007669"/>
    <property type="project" value="InterPro"/>
</dbReference>
<name>A0A7X0SRK0_9BACL</name>
<organism evidence="9 10">
    <name type="scientific">Cohnella zeiphila</name>
    <dbReference type="NCBI Taxonomy" id="2761120"/>
    <lineage>
        <taxon>Bacteria</taxon>
        <taxon>Bacillati</taxon>
        <taxon>Bacillota</taxon>
        <taxon>Bacilli</taxon>
        <taxon>Bacillales</taxon>
        <taxon>Paenibacillaceae</taxon>
        <taxon>Cohnella</taxon>
    </lineage>
</organism>
<reference evidence="9 10" key="1">
    <citation type="submission" date="2020-08" db="EMBL/GenBank/DDBJ databases">
        <title>Cohnella phylogeny.</title>
        <authorList>
            <person name="Dunlap C."/>
        </authorList>
    </citation>
    <scope>NUCLEOTIDE SEQUENCE [LARGE SCALE GENOMIC DNA]</scope>
    <source>
        <strain evidence="9 10">CBP 2801</strain>
    </source>
</reference>
<dbReference type="AlphaFoldDB" id="A0A7X0SRK0"/>
<dbReference type="SUPFAM" id="SSF55874">
    <property type="entry name" value="ATPase domain of HSP90 chaperone/DNA topoisomerase II/histidine kinase"/>
    <property type="match status" value="1"/>
</dbReference>
<dbReference type="InterPro" id="IPR003594">
    <property type="entry name" value="HATPase_dom"/>
</dbReference>
<evidence type="ECO:0000256" key="5">
    <source>
        <dbReference type="ARBA" id="ARBA00022777"/>
    </source>
</evidence>
<keyword evidence="7" id="KW-0812">Transmembrane</keyword>
<dbReference type="Proteomes" id="UP000564644">
    <property type="component" value="Unassembled WGS sequence"/>
</dbReference>
<evidence type="ECO:0000313" key="9">
    <source>
        <dbReference type="EMBL" id="MBB6734817.1"/>
    </source>
</evidence>
<sequence length="596" mass="67550">MGFLRKLSIRSQLLMLAAFTVIVILLIIFYSYSVMSGMITRNHEQYVKQTVSEIRKNVTSNRDVIQRLMQDIAYNEDVQSFLSDSGGNADFEMIQRLSRLLSNEKELKEGILDIVLSGNQGSWLDLSGANYYVDPLKADLPAKANAYYVGMRTFGTLFSSQPQMIFATSIYYVKQGDMFNRNIGTLFFILNPKALAGEQDYQQRQTNTEIYLLDREGGIITSNTELDPGSKLPEFAKIDQSGSNEMIEWNKETYVMDKEQVPDIDGTILSMAPKNELLRELVDIRREELVMLGIGLIVLAIPFTFIINNILRPLRKMVFFMTSVKRGELPKFKKRLSLRGYLEINIMAAEFNSMLDEIERLTQSLLETNAALYGTEIEKRKSELAFLRSQINPHFLYNTLESITGMAVVKGQAEIKTMTRSLSTIFRYSIKGADRVPLREEIRIVESYVSIQRIRFEDRFEVRYEVSEEAASFPVPRMILQPLVENAVYHGFEPTIRPGALTIGADVDEAGTLIVRVEDDGVGMPPDRLEAIRARLAEPLADLLDTGEKKSIGLVNVGNRIRMMYGDASGLRIESVPGEGTRVVLTISERRDKEHA</sequence>
<keyword evidence="5 9" id="KW-0418">Kinase</keyword>
<evidence type="ECO:0000256" key="1">
    <source>
        <dbReference type="ARBA" id="ARBA00004651"/>
    </source>
</evidence>
<gene>
    <name evidence="9" type="ORF">H7C18_28215</name>
</gene>
<dbReference type="PROSITE" id="PS50885">
    <property type="entry name" value="HAMP"/>
    <property type="match status" value="1"/>
</dbReference>
<keyword evidence="10" id="KW-1185">Reference proteome</keyword>
<dbReference type="InterPro" id="IPR003660">
    <property type="entry name" value="HAMP_dom"/>
</dbReference>
<protein>
    <submittedName>
        <fullName evidence="9">Sensor histidine kinase</fullName>
    </submittedName>
</protein>
<dbReference type="RefSeq" id="WP_185132481.1">
    <property type="nucleotide sequence ID" value="NZ_JACJVO010000037.1"/>
</dbReference>
<feature type="transmembrane region" description="Helical" evidence="7">
    <location>
        <begin position="289"/>
        <end position="311"/>
    </location>
</feature>
<dbReference type="Pfam" id="PF02518">
    <property type="entry name" value="HATPase_c"/>
    <property type="match status" value="1"/>
</dbReference>
<dbReference type="EMBL" id="JACJVO010000037">
    <property type="protein sequence ID" value="MBB6734817.1"/>
    <property type="molecule type" value="Genomic_DNA"/>
</dbReference>
<keyword evidence="2" id="KW-1003">Cell membrane</keyword>
<dbReference type="PANTHER" id="PTHR34220">
    <property type="entry name" value="SENSOR HISTIDINE KINASE YPDA"/>
    <property type="match status" value="1"/>
</dbReference>
<dbReference type="InterPro" id="IPR050640">
    <property type="entry name" value="Bact_2-comp_sensor_kinase"/>
</dbReference>
<evidence type="ECO:0000313" key="10">
    <source>
        <dbReference type="Proteomes" id="UP000564644"/>
    </source>
</evidence>
<evidence type="ECO:0000256" key="7">
    <source>
        <dbReference type="SAM" id="Phobius"/>
    </source>
</evidence>
<feature type="transmembrane region" description="Helical" evidence="7">
    <location>
        <begin position="12"/>
        <end position="32"/>
    </location>
</feature>
<accession>A0A7X0SRK0</accession>
<dbReference type="InterPro" id="IPR010559">
    <property type="entry name" value="Sig_transdc_His_kin_internal"/>
</dbReference>
<evidence type="ECO:0000259" key="8">
    <source>
        <dbReference type="PROSITE" id="PS50885"/>
    </source>
</evidence>
<comment type="caution">
    <text evidence="9">The sequence shown here is derived from an EMBL/GenBank/DDBJ whole genome shotgun (WGS) entry which is preliminary data.</text>
</comment>
<dbReference type="Gene3D" id="3.30.565.10">
    <property type="entry name" value="Histidine kinase-like ATPase, C-terminal domain"/>
    <property type="match status" value="1"/>
</dbReference>
<dbReference type="InterPro" id="IPR036890">
    <property type="entry name" value="HATPase_C_sf"/>
</dbReference>
<proteinExistence type="predicted"/>
<keyword evidence="3" id="KW-0597">Phosphoprotein</keyword>
<comment type="subcellular location">
    <subcellularLocation>
        <location evidence="1">Cell membrane</location>
        <topology evidence="1">Multi-pass membrane protein</topology>
    </subcellularLocation>
</comment>
<feature type="domain" description="HAMP" evidence="8">
    <location>
        <begin position="308"/>
        <end position="363"/>
    </location>
</feature>
<dbReference type="Gene3D" id="6.10.340.10">
    <property type="match status" value="1"/>
</dbReference>
<evidence type="ECO:0000256" key="6">
    <source>
        <dbReference type="ARBA" id="ARBA00023136"/>
    </source>
</evidence>
<keyword evidence="4" id="KW-0808">Transferase</keyword>
<dbReference type="GO" id="GO:0005886">
    <property type="term" value="C:plasma membrane"/>
    <property type="evidence" value="ECO:0007669"/>
    <property type="project" value="UniProtKB-SubCell"/>
</dbReference>
<keyword evidence="7" id="KW-1133">Transmembrane helix</keyword>
<keyword evidence="6 7" id="KW-0472">Membrane</keyword>